<gene>
    <name evidence="1" type="ORF">BLNAU_16411</name>
</gene>
<accession>A0ABQ9XEM5</accession>
<dbReference type="EMBL" id="JARBJD010000171">
    <property type="protein sequence ID" value="KAK2948670.1"/>
    <property type="molecule type" value="Genomic_DNA"/>
</dbReference>
<comment type="caution">
    <text evidence="1">The sequence shown here is derived from an EMBL/GenBank/DDBJ whole genome shotgun (WGS) entry which is preliminary data.</text>
</comment>
<name>A0ABQ9XEM5_9EUKA</name>
<evidence type="ECO:0000313" key="2">
    <source>
        <dbReference type="Proteomes" id="UP001281761"/>
    </source>
</evidence>
<organism evidence="1 2">
    <name type="scientific">Blattamonas nauphoetae</name>
    <dbReference type="NCBI Taxonomy" id="2049346"/>
    <lineage>
        <taxon>Eukaryota</taxon>
        <taxon>Metamonada</taxon>
        <taxon>Preaxostyla</taxon>
        <taxon>Oxymonadida</taxon>
        <taxon>Blattamonas</taxon>
    </lineage>
</organism>
<evidence type="ECO:0000313" key="1">
    <source>
        <dbReference type="EMBL" id="KAK2948670.1"/>
    </source>
</evidence>
<sequence length="252" mass="28674">MSIPIHSFQAICRHLLSTTCRPIRPQFHKIIRAILDTHPPYLPPTQLSDQLSQKHTRVKGEQANPHPTVITRLNLLWTIFGRVIILKTNITEIDLLPKDPFIESARHIDSTYPEALIEATKSIHLNDNDPIPFKTIKIPFSDISKISVKHNYPFDHTSHPPSQVSSQHILPNDVYVVSRFTITISPTIQQDVQKRKRSPSSKTESHSLLSFDKMMKSTFYAPESLPYEDIQPTEQILVVYAAVKTGKMGDSL</sequence>
<dbReference type="Proteomes" id="UP001281761">
    <property type="component" value="Unassembled WGS sequence"/>
</dbReference>
<protein>
    <submittedName>
        <fullName evidence="1">Uncharacterized protein</fullName>
    </submittedName>
</protein>
<keyword evidence="2" id="KW-1185">Reference proteome</keyword>
<reference evidence="1 2" key="1">
    <citation type="journal article" date="2022" name="bioRxiv">
        <title>Genomics of Preaxostyla Flagellates Illuminates Evolutionary Transitions and the Path Towards Mitochondrial Loss.</title>
        <authorList>
            <person name="Novak L.V.F."/>
            <person name="Treitli S.C."/>
            <person name="Pyrih J."/>
            <person name="Halakuc P."/>
            <person name="Pipaliya S.V."/>
            <person name="Vacek V."/>
            <person name="Brzon O."/>
            <person name="Soukal P."/>
            <person name="Eme L."/>
            <person name="Dacks J.B."/>
            <person name="Karnkowska A."/>
            <person name="Elias M."/>
            <person name="Hampl V."/>
        </authorList>
    </citation>
    <scope>NUCLEOTIDE SEQUENCE [LARGE SCALE GENOMIC DNA]</scope>
    <source>
        <strain evidence="1">NAU3</strain>
        <tissue evidence="1">Gut</tissue>
    </source>
</reference>
<proteinExistence type="predicted"/>